<dbReference type="EMBL" id="PTIT01000003">
    <property type="protein sequence ID" value="PPK52927.1"/>
    <property type="molecule type" value="Genomic_DNA"/>
</dbReference>
<comment type="caution">
    <text evidence="2">The sequence shown here is derived from an EMBL/GenBank/DDBJ whole genome shotgun (WGS) entry which is preliminary data.</text>
</comment>
<evidence type="ECO:0000313" key="1">
    <source>
        <dbReference type="EMBL" id="PPK52927.1"/>
    </source>
</evidence>
<evidence type="ECO:0000313" key="2">
    <source>
        <dbReference type="EMBL" id="PPK55804.1"/>
    </source>
</evidence>
<dbReference type="AlphaFoldDB" id="A0A2S6G937"/>
<protein>
    <recommendedName>
        <fullName evidence="5">DUF2219 domain-containing protein</fullName>
    </recommendedName>
</protein>
<sequence length="345" mass="37127">MGALTEYILQNFTISVGLGKRQSFPKLQQCPAILSANRVQPILFSSISRVPSVLFLSLAAFLSHSAKADTFNISWDNDLLLGLDEGYTNGIRLSYLSAPASDAGSRSATAARHAAEALSALPNIKSPGKDQALSFSLRQLMITPDDISREQPSSNDLPYAGYLSVSSTLWGWDASTITGYGAHLGVVGPESGAEATQKWVHKLTGSDEPQGWDHQLGTDVVGGVQAIHARKFWESGQNEELEQQLAWVSSAMLSSFRSHGRIGSVWRVGENLPVNFIPGYAGTSSAIGMPSRINGAGHGWSIFLGLGLQYVAYSYLEDNAEPYQFEQSPLLLQAGLARISHEEAA</sequence>
<dbReference type="EMBL" id="PTIU01000003">
    <property type="protein sequence ID" value="PPK55804.1"/>
    <property type="molecule type" value="Genomic_DNA"/>
</dbReference>
<dbReference type="Pfam" id="PF09982">
    <property type="entry name" value="LpxR"/>
    <property type="match status" value="1"/>
</dbReference>
<dbReference type="InterPro" id="IPR018707">
    <property type="entry name" value="LpxR"/>
</dbReference>
<gene>
    <name evidence="2" type="ORF">B0H24_10031</name>
    <name evidence="1" type="ORF">BY455_1031</name>
</gene>
<keyword evidence="4" id="KW-1185">Reference proteome</keyword>
<accession>A0A2S6G937</accession>
<organism evidence="2 3">
    <name type="scientific">Marinobacter persicus</name>
    <dbReference type="NCBI Taxonomy" id="930118"/>
    <lineage>
        <taxon>Bacteria</taxon>
        <taxon>Pseudomonadati</taxon>
        <taxon>Pseudomonadota</taxon>
        <taxon>Gammaproteobacteria</taxon>
        <taxon>Pseudomonadales</taxon>
        <taxon>Marinobacteraceae</taxon>
        <taxon>Marinobacter</taxon>
    </lineage>
</organism>
<name>A0A2S6G937_9GAMM</name>
<dbReference type="Gene3D" id="2.40.128.140">
    <property type="entry name" value="Outer membrane protein"/>
    <property type="match status" value="1"/>
</dbReference>
<dbReference type="Proteomes" id="UP000239446">
    <property type="component" value="Unassembled WGS sequence"/>
</dbReference>
<reference evidence="2 3" key="2">
    <citation type="submission" date="2018-02" db="EMBL/GenBank/DDBJ databases">
        <title>Subsurface microbial communities from deep shales in Ohio and West Virginia, USA.</title>
        <authorList>
            <person name="Wrighton K."/>
        </authorList>
    </citation>
    <scope>NUCLEOTIDE SEQUENCE [LARGE SCALE GENOMIC DNA]</scope>
    <source>
        <strain evidence="2 3">UTICA-S1B9</strain>
    </source>
</reference>
<dbReference type="InterPro" id="IPR037107">
    <property type="entry name" value="Put_OMP_sf"/>
</dbReference>
<dbReference type="Proteomes" id="UP000239648">
    <property type="component" value="Unassembled WGS sequence"/>
</dbReference>
<reference evidence="1 4" key="1">
    <citation type="submission" date="2018-02" db="EMBL/GenBank/DDBJ databases">
        <title>Deep subsurface shale carbon reservoir microbial communities from Ohio and West Virginia, USA.</title>
        <authorList>
            <person name="Wrighton K."/>
        </authorList>
    </citation>
    <scope>NUCLEOTIDE SEQUENCE [LARGE SCALE GENOMIC DNA]</scope>
    <source>
        <strain evidence="1 4">UTICA-S1B6</strain>
    </source>
</reference>
<proteinExistence type="predicted"/>
<evidence type="ECO:0000313" key="4">
    <source>
        <dbReference type="Proteomes" id="UP000239648"/>
    </source>
</evidence>
<dbReference type="OrthoDB" id="9776275at2"/>
<evidence type="ECO:0000313" key="3">
    <source>
        <dbReference type="Proteomes" id="UP000239446"/>
    </source>
</evidence>
<evidence type="ECO:0008006" key="5">
    <source>
        <dbReference type="Google" id="ProtNLM"/>
    </source>
</evidence>